<dbReference type="AlphaFoldDB" id="A0AAU9UBD7"/>
<feature type="compositionally biased region" description="Acidic residues" evidence="1">
    <location>
        <begin position="13"/>
        <end position="27"/>
    </location>
</feature>
<evidence type="ECO:0000256" key="1">
    <source>
        <dbReference type="SAM" id="MobiDB-lite"/>
    </source>
</evidence>
<organism evidence="2 3">
    <name type="scientific">Euphydryas editha</name>
    <name type="common">Edith's checkerspot</name>
    <dbReference type="NCBI Taxonomy" id="104508"/>
    <lineage>
        <taxon>Eukaryota</taxon>
        <taxon>Metazoa</taxon>
        <taxon>Ecdysozoa</taxon>
        <taxon>Arthropoda</taxon>
        <taxon>Hexapoda</taxon>
        <taxon>Insecta</taxon>
        <taxon>Pterygota</taxon>
        <taxon>Neoptera</taxon>
        <taxon>Endopterygota</taxon>
        <taxon>Lepidoptera</taxon>
        <taxon>Glossata</taxon>
        <taxon>Ditrysia</taxon>
        <taxon>Papilionoidea</taxon>
        <taxon>Nymphalidae</taxon>
        <taxon>Nymphalinae</taxon>
        <taxon>Euphydryas</taxon>
    </lineage>
</organism>
<sequence length="86" mass="10328">MNEREVENLLNDSDFDFSGDDDDEEYMPPDFARTLQKSEEIEYEEEEARPAEVETEEEVRNSTRLFWRTKEMTSRGHDIEDDVLIY</sequence>
<dbReference type="Proteomes" id="UP001153954">
    <property type="component" value="Unassembled WGS sequence"/>
</dbReference>
<proteinExistence type="predicted"/>
<comment type="caution">
    <text evidence="2">The sequence shown here is derived from an EMBL/GenBank/DDBJ whole genome shotgun (WGS) entry which is preliminary data.</text>
</comment>
<name>A0AAU9UBD7_EUPED</name>
<dbReference type="EMBL" id="CAKOGL010000013">
    <property type="protein sequence ID" value="CAH2094115.1"/>
    <property type="molecule type" value="Genomic_DNA"/>
</dbReference>
<protein>
    <submittedName>
        <fullName evidence="2">Uncharacterized protein</fullName>
    </submittedName>
</protein>
<evidence type="ECO:0000313" key="2">
    <source>
        <dbReference type="EMBL" id="CAH2094115.1"/>
    </source>
</evidence>
<reference evidence="2" key="1">
    <citation type="submission" date="2022-03" db="EMBL/GenBank/DDBJ databases">
        <authorList>
            <person name="Tunstrom K."/>
        </authorList>
    </citation>
    <scope>NUCLEOTIDE SEQUENCE</scope>
</reference>
<feature type="region of interest" description="Disordered" evidence="1">
    <location>
        <begin position="42"/>
        <end position="61"/>
    </location>
</feature>
<evidence type="ECO:0000313" key="3">
    <source>
        <dbReference type="Proteomes" id="UP001153954"/>
    </source>
</evidence>
<feature type="compositionally biased region" description="Acidic residues" evidence="1">
    <location>
        <begin position="42"/>
        <end position="57"/>
    </location>
</feature>
<gene>
    <name evidence="2" type="ORF">EEDITHA_LOCUS9715</name>
</gene>
<feature type="region of interest" description="Disordered" evidence="1">
    <location>
        <begin position="1"/>
        <end position="28"/>
    </location>
</feature>
<accession>A0AAU9UBD7</accession>
<keyword evidence="3" id="KW-1185">Reference proteome</keyword>